<dbReference type="EMBL" id="LAZR01046069">
    <property type="protein sequence ID" value="KKK97397.1"/>
    <property type="molecule type" value="Genomic_DNA"/>
</dbReference>
<name>A0A0F8ZUB3_9ZZZZ</name>
<feature type="compositionally biased region" description="Low complexity" evidence="1">
    <location>
        <begin position="14"/>
        <end position="36"/>
    </location>
</feature>
<comment type="caution">
    <text evidence="2">The sequence shown here is derived from an EMBL/GenBank/DDBJ whole genome shotgun (WGS) entry which is preliminary data.</text>
</comment>
<reference evidence="2" key="1">
    <citation type="journal article" date="2015" name="Nature">
        <title>Complex archaea that bridge the gap between prokaryotes and eukaryotes.</title>
        <authorList>
            <person name="Spang A."/>
            <person name="Saw J.H."/>
            <person name="Jorgensen S.L."/>
            <person name="Zaremba-Niedzwiedzka K."/>
            <person name="Martijn J."/>
            <person name="Lind A.E."/>
            <person name="van Eijk R."/>
            <person name="Schleper C."/>
            <person name="Guy L."/>
            <person name="Ettema T.J."/>
        </authorList>
    </citation>
    <scope>NUCLEOTIDE SEQUENCE</scope>
</reference>
<organism evidence="2">
    <name type="scientific">marine sediment metagenome</name>
    <dbReference type="NCBI Taxonomy" id="412755"/>
    <lineage>
        <taxon>unclassified sequences</taxon>
        <taxon>metagenomes</taxon>
        <taxon>ecological metagenomes</taxon>
    </lineage>
</organism>
<gene>
    <name evidence="2" type="ORF">LCGC14_2653170</name>
</gene>
<proteinExistence type="predicted"/>
<evidence type="ECO:0000256" key="1">
    <source>
        <dbReference type="SAM" id="MobiDB-lite"/>
    </source>
</evidence>
<protein>
    <submittedName>
        <fullName evidence="2">Uncharacterized protein</fullName>
    </submittedName>
</protein>
<accession>A0A0F8ZUB3</accession>
<feature type="region of interest" description="Disordered" evidence="1">
    <location>
        <begin position="1"/>
        <end position="36"/>
    </location>
</feature>
<dbReference type="AlphaFoldDB" id="A0A0F8ZUB3"/>
<sequence>MGEVYLSDNAGHRVPPADAPDPVAASGQTLTNGTKDTNTTVTVVEGASYALTAQEVGGFYLGILTTATAANIIWACPVGKTIIISIPSGVTTLHYATDTNSAIGYLRKLTD</sequence>
<evidence type="ECO:0000313" key="2">
    <source>
        <dbReference type="EMBL" id="KKK97397.1"/>
    </source>
</evidence>